<gene>
    <name evidence="1" type="ORF">CDAR_257941</name>
</gene>
<name>A0AAV4WWG4_9ARAC</name>
<evidence type="ECO:0000313" key="2">
    <source>
        <dbReference type="Proteomes" id="UP001054837"/>
    </source>
</evidence>
<organism evidence="1 2">
    <name type="scientific">Caerostris darwini</name>
    <dbReference type="NCBI Taxonomy" id="1538125"/>
    <lineage>
        <taxon>Eukaryota</taxon>
        <taxon>Metazoa</taxon>
        <taxon>Ecdysozoa</taxon>
        <taxon>Arthropoda</taxon>
        <taxon>Chelicerata</taxon>
        <taxon>Arachnida</taxon>
        <taxon>Araneae</taxon>
        <taxon>Araneomorphae</taxon>
        <taxon>Entelegynae</taxon>
        <taxon>Araneoidea</taxon>
        <taxon>Araneidae</taxon>
        <taxon>Caerostris</taxon>
    </lineage>
</organism>
<sequence length="147" mass="16548">MPPAPDKNFLKHAGFYNLAQAYWHVQWSANDLGSLLSFSQVSPLSDYLYFKSTTRSHQKIVHFAQNFFLPQVYIPVDLQRKKNDSIVSALKLNFSSLFGSLIGCGWSLNIYIATHACRATGERFARSELFKRQEPLNDRSSGLGGGT</sequence>
<proteinExistence type="predicted"/>
<dbReference type="AlphaFoldDB" id="A0AAV4WWG4"/>
<reference evidence="1 2" key="1">
    <citation type="submission" date="2021-06" db="EMBL/GenBank/DDBJ databases">
        <title>Caerostris darwini draft genome.</title>
        <authorList>
            <person name="Kono N."/>
            <person name="Arakawa K."/>
        </authorList>
    </citation>
    <scope>NUCLEOTIDE SEQUENCE [LARGE SCALE GENOMIC DNA]</scope>
</reference>
<protein>
    <submittedName>
        <fullName evidence="1">Uncharacterized protein</fullName>
    </submittedName>
</protein>
<accession>A0AAV4WWG4</accession>
<comment type="caution">
    <text evidence="1">The sequence shown here is derived from an EMBL/GenBank/DDBJ whole genome shotgun (WGS) entry which is preliminary data.</text>
</comment>
<dbReference type="Proteomes" id="UP001054837">
    <property type="component" value="Unassembled WGS sequence"/>
</dbReference>
<evidence type="ECO:0000313" key="1">
    <source>
        <dbReference type="EMBL" id="GIY86604.1"/>
    </source>
</evidence>
<keyword evidence="2" id="KW-1185">Reference proteome</keyword>
<dbReference type="EMBL" id="BPLQ01015232">
    <property type="protein sequence ID" value="GIY86604.1"/>
    <property type="molecule type" value="Genomic_DNA"/>
</dbReference>